<dbReference type="GO" id="GO:0005524">
    <property type="term" value="F:ATP binding"/>
    <property type="evidence" value="ECO:0007669"/>
    <property type="project" value="UniProtKB-KW"/>
</dbReference>
<dbReference type="InterPro" id="IPR007379">
    <property type="entry name" value="Tim44-like_dom"/>
</dbReference>
<evidence type="ECO:0000256" key="1">
    <source>
        <dbReference type="ARBA" id="ARBA00004637"/>
    </source>
</evidence>
<dbReference type="Pfam" id="PF04280">
    <property type="entry name" value="Tim44"/>
    <property type="match status" value="1"/>
</dbReference>
<dbReference type="PANTHER" id="PTHR10721">
    <property type="entry name" value="MITOCHONDRIAL IMPORT INNER MEMBRANE TRANSLOCASE SUBUNIT TIM44"/>
    <property type="match status" value="1"/>
</dbReference>
<protein>
    <recommendedName>
        <fullName evidence="12">Mitochondrial import inner membrane translocase subunit TIM44</fullName>
    </recommendedName>
</protein>
<dbReference type="GO" id="GO:0005743">
    <property type="term" value="C:mitochondrial inner membrane"/>
    <property type="evidence" value="ECO:0007669"/>
    <property type="project" value="UniProtKB-SubCell"/>
</dbReference>
<keyword evidence="10" id="KW-0496">Mitochondrion</keyword>
<sequence>MISTKMSTAARAATLRSRAPVLRAASQTPRVVSYSALHARTLKLSAQTQKGRLPVSQLLSPFAALPLTRSFHAATPLFQQQQQKQQKSEESNESQGEESKEEPKEEKKEQAPPPPPHGDKSPWQVFRETLQSEFKASKEWNESTKALASSAHEFSENERIKRARAAYEAASTATSTRTGAALKSTGQVIGKGAAWTWNTPVVKGVRKGVSATSEGLEKATRPVRQTEAYKSVKNVIDDGSSSRYGGWVEKEERRRQRQLREEAELKSGKRKVEQIVADPNAGTNVTLHKDAAWKESWRNFKDSNPMMQKLFGFREVYEESENPLISTARSISDRITGFFAETETATVIKKFRETDPNFHMEDFLRDLREYMLPEVLDAYVKGDIETLKLWLSDAQFSVYAALAKQYTTAGLVSDGRILDIRGVDVVSARLLDPGDIPIFVVSCRAQEVHVYKNAKTGKLAAGMEDKVQLVTYAIGMTRIPEEVSNPETRGWRLIELQKAARDYI</sequence>
<evidence type="ECO:0000256" key="6">
    <source>
        <dbReference type="ARBA" id="ARBA00022840"/>
    </source>
</evidence>
<dbReference type="SMART" id="SM00978">
    <property type="entry name" value="Tim44"/>
    <property type="match status" value="1"/>
</dbReference>
<dbReference type="AlphaFoldDB" id="A0A1V6PKC3"/>
<dbReference type="Proteomes" id="UP000191522">
    <property type="component" value="Unassembled WGS sequence"/>
</dbReference>
<dbReference type="InterPro" id="IPR032710">
    <property type="entry name" value="NTF2-like_dom_sf"/>
</dbReference>
<dbReference type="EMBL" id="MDYL01000002">
    <property type="protein sequence ID" value="OQD77489.1"/>
    <property type="molecule type" value="Genomic_DNA"/>
</dbReference>
<evidence type="ECO:0000256" key="13">
    <source>
        <dbReference type="SAM" id="MobiDB-lite"/>
    </source>
</evidence>
<evidence type="ECO:0000256" key="7">
    <source>
        <dbReference type="ARBA" id="ARBA00022927"/>
    </source>
</evidence>
<keyword evidence="7" id="KW-0653">Protein transport</keyword>
<dbReference type="STRING" id="69771.A0A1V6PKC3"/>
<feature type="region of interest" description="Disordered" evidence="13">
    <location>
        <begin position="78"/>
        <end position="123"/>
    </location>
</feature>
<dbReference type="GO" id="GO:0030150">
    <property type="term" value="P:protein import into mitochondrial matrix"/>
    <property type="evidence" value="ECO:0007669"/>
    <property type="project" value="TreeGrafter"/>
</dbReference>
<dbReference type="Gene3D" id="3.10.450.240">
    <property type="match status" value="1"/>
</dbReference>
<proteinExistence type="inferred from homology"/>
<evidence type="ECO:0000313" key="16">
    <source>
        <dbReference type="Proteomes" id="UP000191522"/>
    </source>
</evidence>
<keyword evidence="8" id="KW-0809">Transit peptide</keyword>
<evidence type="ECO:0000256" key="9">
    <source>
        <dbReference type="ARBA" id="ARBA00023010"/>
    </source>
</evidence>
<evidence type="ECO:0000256" key="4">
    <source>
        <dbReference type="ARBA" id="ARBA00022741"/>
    </source>
</evidence>
<dbReference type="FunFam" id="3.10.450.240:FF:000002">
    <property type="entry name" value="Mitochondrial import inner membrane translocase subunit TIM44"/>
    <property type="match status" value="1"/>
</dbReference>
<reference evidence="16" key="1">
    <citation type="journal article" date="2017" name="Nat. Microbiol.">
        <title>Global analysis of biosynthetic gene clusters reveals vast potential of secondary metabolite production in Penicillium species.</title>
        <authorList>
            <person name="Nielsen J.C."/>
            <person name="Grijseels S."/>
            <person name="Prigent S."/>
            <person name="Ji B."/>
            <person name="Dainat J."/>
            <person name="Nielsen K.F."/>
            <person name="Frisvad J.C."/>
            <person name="Workman M."/>
            <person name="Nielsen J."/>
        </authorList>
    </citation>
    <scope>NUCLEOTIDE SEQUENCE [LARGE SCALE GENOMIC DNA]</scope>
    <source>
        <strain evidence="16">IBT 11843</strain>
    </source>
</reference>
<keyword evidence="6" id="KW-0067">ATP-binding</keyword>
<keyword evidence="16" id="KW-1185">Reference proteome</keyword>
<evidence type="ECO:0000259" key="14">
    <source>
        <dbReference type="SMART" id="SM00978"/>
    </source>
</evidence>
<keyword evidence="9" id="KW-0811">Translocation</keyword>
<dbReference type="InterPro" id="IPR039544">
    <property type="entry name" value="Tim44-like"/>
</dbReference>
<evidence type="ECO:0000256" key="12">
    <source>
        <dbReference type="ARBA" id="ARBA00074309"/>
    </source>
</evidence>
<dbReference type="PANTHER" id="PTHR10721:SF1">
    <property type="entry name" value="MITOCHONDRIAL IMPORT INNER MEMBRANE TRANSLOCASE SUBUNIT TIM44"/>
    <property type="match status" value="1"/>
</dbReference>
<dbReference type="OrthoDB" id="10265990at2759"/>
<feature type="compositionally biased region" description="Basic and acidic residues" evidence="13">
    <location>
        <begin position="97"/>
        <end position="110"/>
    </location>
</feature>
<keyword evidence="11" id="KW-0472">Membrane</keyword>
<evidence type="ECO:0000256" key="11">
    <source>
        <dbReference type="ARBA" id="ARBA00023136"/>
    </source>
</evidence>
<dbReference type="GO" id="GO:0051087">
    <property type="term" value="F:protein-folding chaperone binding"/>
    <property type="evidence" value="ECO:0007669"/>
    <property type="project" value="TreeGrafter"/>
</dbReference>
<evidence type="ECO:0000256" key="3">
    <source>
        <dbReference type="ARBA" id="ARBA00022448"/>
    </source>
</evidence>
<keyword evidence="3" id="KW-0813">Transport</keyword>
<name>A0A1V6PKC3_PENDC</name>
<evidence type="ECO:0000256" key="10">
    <source>
        <dbReference type="ARBA" id="ARBA00023128"/>
    </source>
</evidence>
<evidence type="ECO:0000256" key="2">
    <source>
        <dbReference type="ARBA" id="ARBA00009597"/>
    </source>
</evidence>
<evidence type="ECO:0000313" key="15">
    <source>
        <dbReference type="EMBL" id="OQD77489.1"/>
    </source>
</evidence>
<comment type="subcellular location">
    <subcellularLocation>
        <location evidence="1">Mitochondrion inner membrane</location>
        <topology evidence="1">Peripheral membrane protein</topology>
    </subcellularLocation>
</comment>
<comment type="similarity">
    <text evidence="2">Belongs to the Tim44 family.</text>
</comment>
<gene>
    <name evidence="15" type="ORF">PENDEC_c002G01084</name>
</gene>
<accession>A0A1V6PKC3</accession>
<feature type="domain" description="Tim44-like" evidence="14">
    <location>
        <begin position="344"/>
        <end position="498"/>
    </location>
</feature>
<comment type="caution">
    <text evidence="15">The sequence shown here is derived from an EMBL/GenBank/DDBJ whole genome shotgun (WGS) entry which is preliminary data.</text>
</comment>
<dbReference type="OMA" id="NFQMEPF"/>
<dbReference type="SUPFAM" id="SSF54427">
    <property type="entry name" value="NTF2-like"/>
    <property type="match status" value="1"/>
</dbReference>
<evidence type="ECO:0000256" key="5">
    <source>
        <dbReference type="ARBA" id="ARBA00022792"/>
    </source>
</evidence>
<keyword evidence="4" id="KW-0547">Nucleotide-binding</keyword>
<organism evidence="15 16">
    <name type="scientific">Penicillium decumbens</name>
    <dbReference type="NCBI Taxonomy" id="69771"/>
    <lineage>
        <taxon>Eukaryota</taxon>
        <taxon>Fungi</taxon>
        <taxon>Dikarya</taxon>
        <taxon>Ascomycota</taxon>
        <taxon>Pezizomycotina</taxon>
        <taxon>Eurotiomycetes</taxon>
        <taxon>Eurotiomycetidae</taxon>
        <taxon>Eurotiales</taxon>
        <taxon>Aspergillaceae</taxon>
        <taxon>Penicillium</taxon>
    </lineage>
</organism>
<evidence type="ECO:0000256" key="8">
    <source>
        <dbReference type="ARBA" id="ARBA00022946"/>
    </source>
</evidence>
<keyword evidence="5" id="KW-0999">Mitochondrion inner membrane</keyword>